<dbReference type="AlphaFoldDB" id="A0A0J1IRF7"/>
<evidence type="ECO:0000313" key="2">
    <source>
        <dbReference type="Proteomes" id="UP000036045"/>
    </source>
</evidence>
<comment type="caution">
    <text evidence="1">The sequence shown here is derived from an EMBL/GenBank/DDBJ whole genome shotgun (WGS) entry which is preliminary data.</text>
</comment>
<reference evidence="1 2" key="1">
    <citation type="submission" date="2015-05" db="EMBL/GenBank/DDBJ databases">
        <title>Whole genome sequence and identification of bacterial endophytes from Costus igneus.</title>
        <authorList>
            <person name="Lee Y.P."/>
            <person name="Gan H.M."/>
            <person name="Eng W."/>
            <person name="Wheatley M.S."/>
            <person name="Caraballo A."/>
            <person name="Polter S."/>
            <person name="Savka M.A."/>
            <person name="Hudson A.O."/>
        </authorList>
    </citation>
    <scope>NUCLEOTIDE SEQUENCE [LARGE SCALE GENOMIC DNA]</scope>
    <source>
        <strain evidence="1 2">RIT379</strain>
    </source>
</reference>
<gene>
    <name evidence="1" type="ORF">ABW02_02085</name>
</gene>
<organism evidence="1 2">
    <name type="scientific">Niallia circulans</name>
    <name type="common">Bacillus circulans</name>
    <dbReference type="NCBI Taxonomy" id="1397"/>
    <lineage>
        <taxon>Bacteria</taxon>
        <taxon>Bacillati</taxon>
        <taxon>Bacillota</taxon>
        <taxon>Bacilli</taxon>
        <taxon>Bacillales</taxon>
        <taxon>Bacillaceae</taxon>
        <taxon>Niallia</taxon>
    </lineage>
</organism>
<evidence type="ECO:0000313" key="1">
    <source>
        <dbReference type="EMBL" id="KLV28546.1"/>
    </source>
</evidence>
<dbReference type="RefSeq" id="WP_047940240.1">
    <property type="nucleotide sequence ID" value="NZ_CP053989.1"/>
</dbReference>
<accession>A0A0J1IRF7</accession>
<sequence>MLRIELICHEIKRLMDDYYKCENTQLKKQIHSDIKLLSNVLYLSDLPDEYHEAVQEKRETI</sequence>
<dbReference type="Proteomes" id="UP000036045">
    <property type="component" value="Unassembled WGS sequence"/>
</dbReference>
<dbReference type="EMBL" id="LDPH01000001">
    <property type="protein sequence ID" value="KLV28546.1"/>
    <property type="molecule type" value="Genomic_DNA"/>
</dbReference>
<dbReference type="GeneID" id="56349435"/>
<dbReference type="OrthoDB" id="2942478at2"/>
<proteinExistence type="predicted"/>
<name>A0A0J1IRF7_NIACI</name>
<dbReference type="PATRIC" id="fig|1397.4.peg.465"/>
<keyword evidence="2" id="KW-1185">Reference proteome</keyword>
<protein>
    <submittedName>
        <fullName evidence="1">Uncharacterized protein</fullName>
    </submittedName>
</protein>